<feature type="transmembrane region" description="Helical" evidence="2">
    <location>
        <begin position="90"/>
        <end position="111"/>
    </location>
</feature>
<name>A0A814UTK2_9BILA</name>
<dbReference type="OrthoDB" id="10044106at2759"/>
<dbReference type="Proteomes" id="UP000663832">
    <property type="component" value="Unassembled WGS sequence"/>
</dbReference>
<sequence length="372" mass="43028">MYASNEDEDWVYLHETPPVNIVRSNSSLSSSSITSCSSKSNRTASLSSISSIDHRRIGTNAQQKSLVNSEIYQSSYISQSIEQYHNKTNTLISCTCIILLITVSFILGQSVKQWDHSTMNKIVIELDKTNQRLNELQEIPYRNIEEKLNKQLEEKLYNMINQQLFWHDDEKYKFIKQVHELQQVLNMTNTIDQLMNDNKRLRDQIKSLEHRLGIIKENGSKMCLEGVNCTLSSTSTLNKLASNIFKQTISIATNTSISLSGLFEHLSASVSNLVDHRHKYINNSRRKLTDFTCGSTTAKKIQTSLYRSAEKLSSSFRKAKVTYATWLKSHTQYREQMHYQVPNKQYTCHSKLNCSMNKIRSIKNWMIKFLRL</sequence>
<dbReference type="AlphaFoldDB" id="A0A814UTK2"/>
<evidence type="ECO:0000313" key="4">
    <source>
        <dbReference type="EMBL" id="CAF1413268.1"/>
    </source>
</evidence>
<evidence type="ECO:0000256" key="2">
    <source>
        <dbReference type="SAM" id="Phobius"/>
    </source>
</evidence>
<evidence type="ECO:0000313" key="5">
    <source>
        <dbReference type="Proteomes" id="UP000663832"/>
    </source>
</evidence>
<dbReference type="Proteomes" id="UP000663877">
    <property type="component" value="Unassembled WGS sequence"/>
</dbReference>
<evidence type="ECO:0000313" key="6">
    <source>
        <dbReference type="Proteomes" id="UP000663877"/>
    </source>
</evidence>
<organism evidence="3 6">
    <name type="scientific">Adineta steineri</name>
    <dbReference type="NCBI Taxonomy" id="433720"/>
    <lineage>
        <taxon>Eukaryota</taxon>
        <taxon>Metazoa</taxon>
        <taxon>Spiralia</taxon>
        <taxon>Gnathifera</taxon>
        <taxon>Rotifera</taxon>
        <taxon>Eurotatoria</taxon>
        <taxon>Bdelloidea</taxon>
        <taxon>Adinetida</taxon>
        <taxon>Adinetidae</taxon>
        <taxon>Adineta</taxon>
    </lineage>
</organism>
<proteinExistence type="predicted"/>
<evidence type="ECO:0000313" key="3">
    <source>
        <dbReference type="EMBL" id="CAF1179952.1"/>
    </source>
</evidence>
<keyword evidence="2" id="KW-0812">Transmembrane</keyword>
<feature type="coiled-coil region" evidence="1">
    <location>
        <begin position="184"/>
        <end position="218"/>
    </location>
</feature>
<accession>A0A814UTK2</accession>
<keyword evidence="2" id="KW-0472">Membrane</keyword>
<keyword evidence="1" id="KW-0175">Coiled coil</keyword>
<comment type="caution">
    <text evidence="3">The sequence shown here is derived from an EMBL/GenBank/DDBJ whole genome shotgun (WGS) entry which is preliminary data.</text>
</comment>
<reference evidence="3" key="1">
    <citation type="submission" date="2021-02" db="EMBL/GenBank/DDBJ databases">
        <authorList>
            <person name="Nowell W R."/>
        </authorList>
    </citation>
    <scope>NUCLEOTIDE SEQUENCE</scope>
</reference>
<evidence type="ECO:0000256" key="1">
    <source>
        <dbReference type="SAM" id="Coils"/>
    </source>
</evidence>
<dbReference type="EMBL" id="CAJNOM010000394">
    <property type="protein sequence ID" value="CAF1413268.1"/>
    <property type="molecule type" value="Genomic_DNA"/>
</dbReference>
<dbReference type="EMBL" id="CAJNOI010000202">
    <property type="protein sequence ID" value="CAF1179952.1"/>
    <property type="molecule type" value="Genomic_DNA"/>
</dbReference>
<keyword evidence="5" id="KW-1185">Reference proteome</keyword>
<protein>
    <submittedName>
        <fullName evidence="3">Uncharacterized protein</fullName>
    </submittedName>
</protein>
<gene>
    <name evidence="3" type="ORF">BJG266_LOCUS25705</name>
    <name evidence="4" type="ORF">QVE165_LOCUS37670</name>
</gene>
<keyword evidence="2" id="KW-1133">Transmembrane helix</keyword>